<dbReference type="Proteomes" id="UP000223913">
    <property type="component" value="Unassembled WGS sequence"/>
</dbReference>
<dbReference type="Pfam" id="PF18962">
    <property type="entry name" value="Por_Secre_tail"/>
    <property type="match status" value="1"/>
</dbReference>
<accession>A0A2D0N7V8</accession>
<dbReference type="EMBL" id="PDUD01000025">
    <property type="protein sequence ID" value="PHN04557.1"/>
    <property type="molecule type" value="Genomic_DNA"/>
</dbReference>
<dbReference type="InterPro" id="IPR026444">
    <property type="entry name" value="Secre_tail"/>
</dbReference>
<evidence type="ECO:0000313" key="4">
    <source>
        <dbReference type="Proteomes" id="UP000223913"/>
    </source>
</evidence>
<dbReference type="InterPro" id="IPR013783">
    <property type="entry name" value="Ig-like_fold"/>
</dbReference>
<dbReference type="OrthoDB" id="599464at2"/>
<evidence type="ECO:0000313" key="3">
    <source>
        <dbReference type="EMBL" id="PHN04557.1"/>
    </source>
</evidence>
<dbReference type="Gene3D" id="2.60.40.10">
    <property type="entry name" value="Immunoglobulins"/>
    <property type="match status" value="2"/>
</dbReference>
<feature type="domain" description="HYR-like" evidence="2">
    <location>
        <begin position="750"/>
        <end position="818"/>
    </location>
</feature>
<name>A0A2D0N7V8_FLAN2</name>
<comment type="caution">
    <text evidence="3">The sequence shown here is derived from an EMBL/GenBank/DDBJ whole genome shotgun (WGS) entry which is preliminary data.</text>
</comment>
<reference evidence="3 4" key="1">
    <citation type="submission" date="2017-10" db="EMBL/GenBank/DDBJ databases">
        <title>The draft genome sequence of Lewinella nigricans NBRC 102662.</title>
        <authorList>
            <person name="Wang K."/>
        </authorList>
    </citation>
    <scope>NUCLEOTIDE SEQUENCE [LARGE SCALE GENOMIC DNA]</scope>
    <source>
        <strain evidence="3 4">NBRC 102662</strain>
    </source>
</reference>
<protein>
    <submittedName>
        <fullName evidence="3">Uncharacterized protein</fullName>
    </submittedName>
</protein>
<proteinExistence type="predicted"/>
<feature type="domain" description="HYR-like" evidence="2">
    <location>
        <begin position="350"/>
        <end position="419"/>
    </location>
</feature>
<dbReference type="PANTHER" id="PTHR24273:SF32">
    <property type="entry name" value="HYALIN"/>
    <property type="match status" value="1"/>
</dbReference>
<keyword evidence="4" id="KW-1185">Reference proteome</keyword>
<evidence type="ECO:0000259" key="2">
    <source>
        <dbReference type="Pfam" id="PF23237"/>
    </source>
</evidence>
<dbReference type="InterPro" id="IPR057078">
    <property type="entry name" value="HYR-4C"/>
</dbReference>
<evidence type="ECO:0000259" key="1">
    <source>
        <dbReference type="Pfam" id="PF18962"/>
    </source>
</evidence>
<dbReference type="AlphaFoldDB" id="A0A2D0N7V8"/>
<organism evidence="3 4">
    <name type="scientific">Flavilitoribacter nigricans (strain ATCC 23147 / DSM 23189 / NBRC 102662 / NCIMB 1420 / SS-2)</name>
    <name type="common">Lewinella nigricans</name>
    <dbReference type="NCBI Taxonomy" id="1122177"/>
    <lineage>
        <taxon>Bacteria</taxon>
        <taxon>Pseudomonadati</taxon>
        <taxon>Bacteroidota</taxon>
        <taxon>Saprospiria</taxon>
        <taxon>Saprospirales</taxon>
        <taxon>Lewinellaceae</taxon>
        <taxon>Flavilitoribacter</taxon>
    </lineage>
</organism>
<dbReference type="RefSeq" id="WP_099152131.1">
    <property type="nucleotide sequence ID" value="NZ_PDUD01000025.1"/>
</dbReference>
<feature type="domain" description="Secretion system C-terminal sorting" evidence="1">
    <location>
        <begin position="1135"/>
        <end position="1211"/>
    </location>
</feature>
<dbReference type="Pfam" id="PF23237">
    <property type="entry name" value="HYR_4C"/>
    <property type="match status" value="2"/>
</dbReference>
<dbReference type="PANTHER" id="PTHR24273">
    <property type="entry name" value="FI04643P-RELATED"/>
    <property type="match status" value="1"/>
</dbReference>
<sequence>MHPTSYFFPFPKSAQPGRAGFILCLALAFFGIQIQLQAQCSAIASIDFTANNPADTDVYFGDGSNAYVLESLEPKDYACFDTVPFLVQLQVNPAAACEDYVVSLPLQWLCNTTGQGGIGVSEIVSFQLNTNNDPGSNRDGDEMLSLISSDIVDGPPLVTPNGKCELNGTFEITGLDPGEVVILRVDVLLDCDLTANPTGNIQASLGEFANIQITAGTGTNCTCSNLQGGAQTIPWAVELPECFCTEAPEITCPANQLFEGCIQDISAFPALPDPDTEAVSLDNPIDDCLVTIEWVGDSEILVDEENCLAYVERTYRATNECIPGGVDPLSTTCVQTFRIAYDATPPMITCPADETITCLDDLTACDPSQLTYSDNCSTVMVDCVESQLTGNACSGSLTRTFTANDECGNSAMCVQTVTILDDIAPELTCPDDITIECGASTDPADNGMASCSDNCNDGTGPSFTDSVDDSDPCAVVITRTWTCADACGNTSTCDQIITITDTTPPAIDCPADITIQCGTPTDPGNTGMASCSDSCNEGSGPTFTDIVDDSNPCAVVITRTWSCTDACGNTSTCEQIITIVDTGSPQITCPPSLTIECGESTDPENTGMATCSDNCNVGGAATYSDSVDDSDPCAVVIIRTWTCADACGNTNACSQIITIVDTTGPEMICPPDVDLECGASTDPADTGTASCSDSCNEGGAPTYTDTVTEVDACTTIISRIWSCSDGCGNTSTCEQTITISDSTPPEISCPEAAAVDCLASVPAGDFSGGLVSDNCSTALTPEVTASSIVGDECAGTIVRTYTATDDCGNSSSCNQTITYSDTTPPSGICPLGSDGISCDTDLPTVEEVTALMQDIYADECAEAVSITFLEETGSGECVAGSFSRTFVFEVCDDCGNCTSCEVTYSGSCEFCSLTQGGWGNSGGKYPWNDADGKASTLEIIGALLEINGPIVIGDPEAGNSLTITDPQCVVDLLPGGGQPGILPEGDATAEEAGDCAPYRAPDISRNGRLRNNLATQVIALQLNIWYSMEKNGANLAGLALGGACAPGIPANLPDDVLTVGDLLAYANAYLSGALDSNNGLAGRLTDAAAGINEFFDGCSNALAESSLDPDSELEIDKPSGPVNKPSHPSLISLHVYPNPASGETVVSFDALETEEIKLQIVDLRGEVVWGRTYRGNLGENRLSVNTRQLARGSYTLWLQQGGTRLYKRLVILR</sequence>
<dbReference type="NCBIfam" id="TIGR04183">
    <property type="entry name" value="Por_Secre_tail"/>
    <property type="match status" value="1"/>
</dbReference>
<gene>
    <name evidence="3" type="ORF">CRP01_21370</name>
</gene>